<dbReference type="AlphaFoldDB" id="A0A9P5TPA9"/>
<name>A0A9P5TPA9_GYMJU</name>
<reference evidence="1" key="1">
    <citation type="submission" date="2020-11" db="EMBL/GenBank/DDBJ databases">
        <authorList>
            <consortium name="DOE Joint Genome Institute"/>
            <person name="Ahrendt S."/>
            <person name="Riley R."/>
            <person name="Andreopoulos W."/>
            <person name="LaButti K."/>
            <person name="Pangilinan J."/>
            <person name="Ruiz-duenas F.J."/>
            <person name="Barrasa J.M."/>
            <person name="Sanchez-Garcia M."/>
            <person name="Camarero S."/>
            <person name="Miyauchi S."/>
            <person name="Serrano A."/>
            <person name="Linde D."/>
            <person name="Babiker R."/>
            <person name="Drula E."/>
            <person name="Ayuso-Fernandez I."/>
            <person name="Pacheco R."/>
            <person name="Padilla G."/>
            <person name="Ferreira P."/>
            <person name="Barriuso J."/>
            <person name="Kellner H."/>
            <person name="Castanera R."/>
            <person name="Alfaro M."/>
            <person name="Ramirez L."/>
            <person name="Pisabarro A.G."/>
            <person name="Kuo A."/>
            <person name="Tritt A."/>
            <person name="Lipzen A."/>
            <person name="He G."/>
            <person name="Yan M."/>
            <person name="Ng V."/>
            <person name="Cullen D."/>
            <person name="Martin F."/>
            <person name="Rosso M.-N."/>
            <person name="Henrissat B."/>
            <person name="Hibbett D."/>
            <person name="Martinez A.T."/>
            <person name="Grigoriev I.V."/>
        </authorList>
    </citation>
    <scope>NUCLEOTIDE SEQUENCE</scope>
    <source>
        <strain evidence="1">AH 44721</strain>
    </source>
</reference>
<keyword evidence="2" id="KW-1185">Reference proteome</keyword>
<evidence type="ECO:0000313" key="2">
    <source>
        <dbReference type="Proteomes" id="UP000724874"/>
    </source>
</evidence>
<accession>A0A9P5TPA9</accession>
<gene>
    <name evidence="1" type="ORF">CPB84DRAFT_1747043</name>
</gene>
<protein>
    <submittedName>
        <fullName evidence="1">Uncharacterized protein</fullName>
    </submittedName>
</protein>
<comment type="caution">
    <text evidence="1">The sequence shown here is derived from an EMBL/GenBank/DDBJ whole genome shotgun (WGS) entry which is preliminary data.</text>
</comment>
<dbReference type="EMBL" id="JADNYJ010000041">
    <property type="protein sequence ID" value="KAF8901494.1"/>
    <property type="molecule type" value="Genomic_DNA"/>
</dbReference>
<proteinExistence type="predicted"/>
<sequence>MSMCISIEHTINDSVNEQVTCWLPPKNLPKSLFDYLENCYGSIPDFANGGQKLVIWENILVSLFVTLNAHKAVWAIEKEQVLKSQELMSTYFSTAPEAGHVILLQETKELDNKLIIAQQNFQNAKDAFEECQSCLIAPFKDSVTVMEETTNQSTECLHEDMDSILTDKVDSIQNTIASMGRKRKHLESRVDDVVADVHDLNERLSITEDLIGSLKKKRKEDGNMMDNIRENARKYTDAACKCQLAMQTFLNSLNTPNLNDEKH</sequence>
<dbReference type="Proteomes" id="UP000724874">
    <property type="component" value="Unassembled WGS sequence"/>
</dbReference>
<evidence type="ECO:0000313" key="1">
    <source>
        <dbReference type="EMBL" id="KAF8901494.1"/>
    </source>
</evidence>
<organism evidence="1 2">
    <name type="scientific">Gymnopilus junonius</name>
    <name type="common">Spectacular rustgill mushroom</name>
    <name type="synonym">Gymnopilus spectabilis subsp. junonius</name>
    <dbReference type="NCBI Taxonomy" id="109634"/>
    <lineage>
        <taxon>Eukaryota</taxon>
        <taxon>Fungi</taxon>
        <taxon>Dikarya</taxon>
        <taxon>Basidiomycota</taxon>
        <taxon>Agaricomycotina</taxon>
        <taxon>Agaricomycetes</taxon>
        <taxon>Agaricomycetidae</taxon>
        <taxon>Agaricales</taxon>
        <taxon>Agaricineae</taxon>
        <taxon>Hymenogastraceae</taxon>
        <taxon>Gymnopilus</taxon>
    </lineage>
</organism>